<protein>
    <submittedName>
        <fullName evidence="2">Uncharacterized protein</fullName>
    </submittedName>
</protein>
<organism evidence="2 3">
    <name type="scientific">Nonomuraea typhae</name>
    <dbReference type="NCBI Taxonomy" id="2603600"/>
    <lineage>
        <taxon>Bacteria</taxon>
        <taxon>Bacillati</taxon>
        <taxon>Actinomycetota</taxon>
        <taxon>Actinomycetes</taxon>
        <taxon>Streptosporangiales</taxon>
        <taxon>Streptosporangiaceae</taxon>
        <taxon>Nonomuraea</taxon>
    </lineage>
</organism>
<reference evidence="2 3" key="1">
    <citation type="submission" date="2024-10" db="EMBL/GenBank/DDBJ databases">
        <title>The Natural Products Discovery Center: Release of the First 8490 Sequenced Strains for Exploring Actinobacteria Biosynthetic Diversity.</title>
        <authorList>
            <person name="Kalkreuter E."/>
            <person name="Kautsar S.A."/>
            <person name="Yang D."/>
            <person name="Bader C.D."/>
            <person name="Teijaro C.N."/>
            <person name="Fluegel L."/>
            <person name="Davis C.M."/>
            <person name="Simpson J.R."/>
            <person name="Lauterbach L."/>
            <person name="Steele A.D."/>
            <person name="Gui C."/>
            <person name="Meng S."/>
            <person name="Li G."/>
            <person name="Viehrig K."/>
            <person name="Ye F."/>
            <person name="Su P."/>
            <person name="Kiefer A.F."/>
            <person name="Nichols A."/>
            <person name="Cepeda A.J."/>
            <person name="Yan W."/>
            <person name="Fan B."/>
            <person name="Jiang Y."/>
            <person name="Adhikari A."/>
            <person name="Zheng C.-J."/>
            <person name="Schuster L."/>
            <person name="Cowan T.M."/>
            <person name="Smanski M.J."/>
            <person name="Chevrette M.G."/>
            <person name="De Carvalho L.P.S."/>
            <person name="Shen B."/>
        </authorList>
    </citation>
    <scope>NUCLEOTIDE SEQUENCE [LARGE SCALE GENOMIC DNA]</scope>
    <source>
        <strain evidence="2 3">NPDC050545</strain>
    </source>
</reference>
<evidence type="ECO:0000256" key="1">
    <source>
        <dbReference type="SAM" id="SignalP"/>
    </source>
</evidence>
<feature type="chain" id="PRO_5045538147" evidence="1">
    <location>
        <begin position="22"/>
        <end position="118"/>
    </location>
</feature>
<evidence type="ECO:0000313" key="2">
    <source>
        <dbReference type="EMBL" id="MFI6499461.1"/>
    </source>
</evidence>
<gene>
    <name evidence="2" type="ORF">ACIBG2_18890</name>
</gene>
<comment type="caution">
    <text evidence="2">The sequence shown here is derived from an EMBL/GenBank/DDBJ whole genome shotgun (WGS) entry which is preliminary data.</text>
</comment>
<evidence type="ECO:0000313" key="3">
    <source>
        <dbReference type="Proteomes" id="UP001612741"/>
    </source>
</evidence>
<dbReference type="RefSeq" id="WP_397082779.1">
    <property type="nucleotide sequence ID" value="NZ_JBITGY010000005.1"/>
</dbReference>
<name>A0ABW7YU77_9ACTN</name>
<dbReference type="EMBL" id="JBITGY010000005">
    <property type="protein sequence ID" value="MFI6499461.1"/>
    <property type="molecule type" value="Genomic_DNA"/>
</dbReference>
<dbReference type="Proteomes" id="UP001612741">
    <property type="component" value="Unassembled WGS sequence"/>
</dbReference>
<accession>A0ABW7YU77</accession>
<keyword evidence="1" id="KW-0732">Signal</keyword>
<keyword evidence="3" id="KW-1185">Reference proteome</keyword>
<sequence length="118" mass="11960">MIKSILLAVALVAAGGSAAHAGDDQNAGHVCLTNANWIAAEETADPEQDGDAATYYAGIGRRLGVLAGITTSRSLAADLAKGRELSRKAAELAAAGKNTTAIDKRLGAIEKRLLASCA</sequence>
<proteinExistence type="predicted"/>
<feature type="signal peptide" evidence="1">
    <location>
        <begin position="1"/>
        <end position="21"/>
    </location>
</feature>